<proteinExistence type="predicted"/>
<name>A0A9P8SC44_9HYPO</name>
<organism evidence="1 2">
    <name type="scientific">Hirsutella rhossiliensis</name>
    <dbReference type="NCBI Taxonomy" id="111463"/>
    <lineage>
        <taxon>Eukaryota</taxon>
        <taxon>Fungi</taxon>
        <taxon>Dikarya</taxon>
        <taxon>Ascomycota</taxon>
        <taxon>Pezizomycotina</taxon>
        <taxon>Sordariomycetes</taxon>
        <taxon>Hypocreomycetidae</taxon>
        <taxon>Hypocreales</taxon>
        <taxon>Ophiocordycipitaceae</taxon>
        <taxon>Hirsutella</taxon>
    </lineage>
</organism>
<comment type="caution">
    <text evidence="1">The sequence shown here is derived from an EMBL/GenBank/DDBJ whole genome shotgun (WGS) entry which is preliminary data.</text>
</comment>
<evidence type="ECO:0000313" key="1">
    <source>
        <dbReference type="EMBL" id="KAH0957243.1"/>
    </source>
</evidence>
<dbReference type="OrthoDB" id="2322999at2759"/>
<sequence length="217" mass="24173">MASTAYDPEAYRSLPSLHRANQLLQENGGESIITGPIRELFLRHKVQKHLGLALLHKHFDIQPQERLVDLRSVSTPWQTGNDTDAVISKYNGHVVPRATRSWKGGWGPYEFEFTESGSSDVAEGSALFLQELSTFLHQSNLDQILGVRMLDSRDTNASVEVTEGRSNIMLAKGSVDEESLISAMWVFGMDEDDRCNCREYCYKDRGGAHTGSNHGCG</sequence>
<protein>
    <submittedName>
        <fullName evidence="1">Uncharacterized protein</fullName>
    </submittedName>
</protein>
<dbReference type="AlphaFoldDB" id="A0A9P8SC44"/>
<dbReference type="Proteomes" id="UP000824596">
    <property type="component" value="Unassembled WGS sequence"/>
</dbReference>
<keyword evidence="2" id="KW-1185">Reference proteome</keyword>
<reference evidence="1" key="1">
    <citation type="submission" date="2021-09" db="EMBL/GenBank/DDBJ databases">
        <title>A high-quality genome of the endoparasitic fungus Hirsutella rhossiliensis with a comparison of Hirsutella genomes reveals transposable elements contributing to genome size variation.</title>
        <authorList>
            <person name="Lin R."/>
            <person name="Jiao Y."/>
            <person name="Sun X."/>
            <person name="Ling J."/>
            <person name="Xie B."/>
            <person name="Cheng X."/>
        </authorList>
    </citation>
    <scope>NUCLEOTIDE SEQUENCE</scope>
    <source>
        <strain evidence="1">HR02</strain>
    </source>
</reference>
<gene>
    <name evidence="1" type="ORF">HRG_11792</name>
</gene>
<accession>A0A9P8SC44</accession>
<dbReference type="RefSeq" id="XP_044714757.1">
    <property type="nucleotide sequence ID" value="XM_044870262.1"/>
</dbReference>
<dbReference type="EMBL" id="JAIZPD010000022">
    <property type="protein sequence ID" value="KAH0957243.1"/>
    <property type="molecule type" value="Genomic_DNA"/>
</dbReference>
<dbReference type="GeneID" id="68360920"/>
<evidence type="ECO:0000313" key="2">
    <source>
        <dbReference type="Proteomes" id="UP000824596"/>
    </source>
</evidence>